<dbReference type="PANTHER" id="PTHR30100">
    <property type="entry name" value="FATTY ACID/PHOSPHOLIPID SYNTHESIS PROTEIN PLSX"/>
    <property type="match status" value="1"/>
</dbReference>
<name>A0A173ZHV0_9FIRM</name>
<gene>
    <name evidence="10 11" type="primary">plsX</name>
    <name evidence="11" type="ORF">ERS852385_01260</name>
</gene>
<evidence type="ECO:0000256" key="10">
    <source>
        <dbReference type="HAMAP-Rule" id="MF_00019"/>
    </source>
</evidence>
<keyword evidence="5 10" id="KW-0443">Lipid metabolism</keyword>
<comment type="function">
    <text evidence="10">Catalyzes the reversible formation of acyl-phosphate (acyl-PO(4)) from acyl-[acyl-carrier-protein] (acyl-ACP). This enzyme utilizes acyl-ACP as fatty acyl donor, but not acyl-CoA.</text>
</comment>
<dbReference type="GO" id="GO:0006633">
    <property type="term" value="P:fatty acid biosynthetic process"/>
    <property type="evidence" value="ECO:0007669"/>
    <property type="project" value="UniProtKB-UniRule"/>
</dbReference>
<dbReference type="PANTHER" id="PTHR30100:SF1">
    <property type="entry name" value="PHOSPHATE ACYLTRANSFERASE"/>
    <property type="match status" value="1"/>
</dbReference>
<sequence>MKIAVDAMGGDYAPLEIVFGSVRAAKKYHCEIVLVGDEAKIREVLSKEPGWEKLGISIHHASQVIEMGEHPADAVRTKKDASIVVATRLVKDGVCDAVLSAGSTGAAVTAAQLILRRIKGIGRPTIATPMPTPKGVTLLLDSGANVDSKPEHLVQSGIMGSIYAEYVFKIKNPRVGLLNIGEEETKGNEQAKATYALLKNMHTINFCGNAEGRDVPKGNFDVVICDGFVGNVVLKFAEGLAKTILKLIKEAIKGGGILAKLGALLLMPTLKKLGKRLDVTEYGGAPLLGVNGCCIISHGSSNAKSICSAIGVANDYVRGDVLAHIQDTLAKEDILTHDGEKK</sequence>
<protein>
    <recommendedName>
        <fullName evidence="8 10">Phosphate acyltransferase</fullName>
        <ecNumber evidence="8 10">2.3.1.274</ecNumber>
    </recommendedName>
    <alternativeName>
        <fullName evidence="10">Acyl-ACP phosphotransacylase</fullName>
    </alternativeName>
    <alternativeName>
        <fullName evidence="10">Acyl-[acyl-carrier-protein]--phosphate acyltransferase</fullName>
    </alternativeName>
    <alternativeName>
        <fullName evidence="10">Phosphate-acyl-ACP acyltransferase</fullName>
    </alternativeName>
</protein>
<keyword evidence="11" id="KW-0012">Acyltransferase</keyword>
<keyword evidence="7 10" id="KW-1208">Phospholipid metabolism</keyword>
<dbReference type="eggNOG" id="COG0416">
    <property type="taxonomic scope" value="Bacteria"/>
</dbReference>
<dbReference type="RefSeq" id="WP_055161517.1">
    <property type="nucleotide sequence ID" value="NZ_CABIWZ010000007.1"/>
</dbReference>
<dbReference type="UniPathway" id="UPA00085"/>
<dbReference type="GO" id="GO:0043811">
    <property type="term" value="F:phosphate:acyl-[acyl carrier protein] acyltransferase activity"/>
    <property type="evidence" value="ECO:0007669"/>
    <property type="project" value="UniProtKB-UniRule"/>
</dbReference>
<dbReference type="STRING" id="187979.ERS852385_01260"/>
<evidence type="ECO:0000256" key="6">
    <source>
        <dbReference type="ARBA" id="ARBA00023209"/>
    </source>
</evidence>
<organism evidence="11 12">
    <name type="scientific">Mitsuokella jalaludinii</name>
    <dbReference type="NCBI Taxonomy" id="187979"/>
    <lineage>
        <taxon>Bacteria</taxon>
        <taxon>Bacillati</taxon>
        <taxon>Bacillota</taxon>
        <taxon>Negativicutes</taxon>
        <taxon>Selenomonadales</taxon>
        <taxon>Selenomonadaceae</taxon>
        <taxon>Mitsuokella</taxon>
    </lineage>
</organism>
<comment type="pathway">
    <text evidence="10">Lipid metabolism; phospholipid metabolism.</text>
</comment>
<keyword evidence="3 10" id="KW-0444">Lipid biosynthesis</keyword>
<comment type="similarity">
    <text evidence="10">Belongs to the PlsX family.</text>
</comment>
<evidence type="ECO:0000256" key="4">
    <source>
        <dbReference type="ARBA" id="ARBA00022679"/>
    </source>
</evidence>
<reference evidence="11 12" key="1">
    <citation type="submission" date="2015-09" db="EMBL/GenBank/DDBJ databases">
        <authorList>
            <consortium name="Pathogen Informatics"/>
        </authorList>
    </citation>
    <scope>NUCLEOTIDE SEQUENCE [LARGE SCALE GENOMIC DNA]</scope>
    <source>
        <strain evidence="11 12">2789STDY5608828</strain>
    </source>
</reference>
<dbReference type="SUPFAM" id="SSF53659">
    <property type="entry name" value="Isocitrate/Isopropylmalate dehydrogenase-like"/>
    <property type="match status" value="1"/>
</dbReference>
<evidence type="ECO:0000313" key="12">
    <source>
        <dbReference type="Proteomes" id="UP000095546"/>
    </source>
</evidence>
<comment type="subunit">
    <text evidence="9 10">Homodimer. Probably interacts with PlsY.</text>
</comment>
<dbReference type="HAMAP" id="MF_00019">
    <property type="entry name" value="PlsX"/>
    <property type="match status" value="1"/>
</dbReference>
<keyword evidence="4 10" id="KW-0808">Transferase</keyword>
<accession>A0A173ZHV0</accession>
<evidence type="ECO:0000256" key="5">
    <source>
        <dbReference type="ARBA" id="ARBA00023098"/>
    </source>
</evidence>
<dbReference type="PIRSF" id="PIRSF002465">
    <property type="entry name" value="Phsphlp_syn_PlsX"/>
    <property type="match status" value="1"/>
</dbReference>
<dbReference type="OrthoDB" id="9806408at2"/>
<evidence type="ECO:0000256" key="9">
    <source>
        <dbReference type="ARBA" id="ARBA00046608"/>
    </source>
</evidence>
<dbReference type="EMBL" id="CYYU01000007">
    <property type="protein sequence ID" value="CUN74705.1"/>
    <property type="molecule type" value="Genomic_DNA"/>
</dbReference>
<dbReference type="Gene3D" id="3.40.718.10">
    <property type="entry name" value="Isopropylmalate Dehydrogenase"/>
    <property type="match status" value="1"/>
</dbReference>
<evidence type="ECO:0000256" key="8">
    <source>
        <dbReference type="ARBA" id="ARBA00024069"/>
    </source>
</evidence>
<evidence type="ECO:0000256" key="1">
    <source>
        <dbReference type="ARBA" id="ARBA00001232"/>
    </source>
</evidence>
<dbReference type="AlphaFoldDB" id="A0A173ZHV0"/>
<comment type="catalytic activity">
    <reaction evidence="1 10">
        <text>a fatty acyl-[ACP] + phosphate = an acyl phosphate + holo-[ACP]</text>
        <dbReference type="Rhea" id="RHEA:42292"/>
        <dbReference type="Rhea" id="RHEA-COMP:9685"/>
        <dbReference type="Rhea" id="RHEA-COMP:14125"/>
        <dbReference type="ChEBI" id="CHEBI:43474"/>
        <dbReference type="ChEBI" id="CHEBI:59918"/>
        <dbReference type="ChEBI" id="CHEBI:64479"/>
        <dbReference type="ChEBI" id="CHEBI:138651"/>
        <dbReference type="EC" id="2.3.1.274"/>
    </reaction>
</comment>
<dbReference type="InterPro" id="IPR012281">
    <property type="entry name" value="Phospholipid_synth_PlsX-like"/>
</dbReference>
<comment type="subcellular location">
    <subcellularLocation>
        <location evidence="10">Cytoplasm</location>
    </subcellularLocation>
    <text evidence="10">Associated with the membrane possibly through PlsY.</text>
</comment>
<evidence type="ECO:0000256" key="3">
    <source>
        <dbReference type="ARBA" id="ARBA00022516"/>
    </source>
</evidence>
<evidence type="ECO:0000256" key="2">
    <source>
        <dbReference type="ARBA" id="ARBA00022490"/>
    </source>
</evidence>
<evidence type="ECO:0000313" key="11">
    <source>
        <dbReference type="EMBL" id="CUN74705.1"/>
    </source>
</evidence>
<dbReference type="GO" id="GO:0005737">
    <property type="term" value="C:cytoplasm"/>
    <property type="evidence" value="ECO:0007669"/>
    <property type="project" value="UniProtKB-SubCell"/>
</dbReference>
<evidence type="ECO:0000256" key="7">
    <source>
        <dbReference type="ARBA" id="ARBA00023264"/>
    </source>
</evidence>
<dbReference type="InterPro" id="IPR003664">
    <property type="entry name" value="FA_synthesis"/>
</dbReference>
<keyword evidence="2 10" id="KW-0963">Cytoplasm</keyword>
<dbReference type="GO" id="GO:0008654">
    <property type="term" value="P:phospholipid biosynthetic process"/>
    <property type="evidence" value="ECO:0007669"/>
    <property type="project" value="UniProtKB-KW"/>
</dbReference>
<dbReference type="EC" id="2.3.1.274" evidence="8 10"/>
<dbReference type="Proteomes" id="UP000095546">
    <property type="component" value="Unassembled WGS sequence"/>
</dbReference>
<proteinExistence type="inferred from homology"/>
<keyword evidence="12" id="KW-1185">Reference proteome</keyword>
<dbReference type="NCBIfam" id="TIGR00182">
    <property type="entry name" value="plsX"/>
    <property type="match status" value="1"/>
</dbReference>
<dbReference type="Pfam" id="PF02504">
    <property type="entry name" value="FA_synthesis"/>
    <property type="match status" value="1"/>
</dbReference>
<keyword evidence="6 10" id="KW-0594">Phospholipid biosynthesis</keyword>